<reference evidence="1" key="1">
    <citation type="submission" date="2022-05" db="EMBL/GenBank/DDBJ databases">
        <title>Chromosome-level genome of Chaenocephalus aceratus.</title>
        <authorList>
            <person name="Park H."/>
        </authorList>
    </citation>
    <scope>NUCLEOTIDE SEQUENCE</scope>
    <source>
        <strain evidence="1">KU_202001</strain>
    </source>
</reference>
<proteinExistence type="predicted"/>
<protein>
    <submittedName>
        <fullName evidence="1">Uncharacterized protein</fullName>
    </submittedName>
</protein>
<dbReference type="Proteomes" id="UP001057452">
    <property type="component" value="Chromosome 8"/>
</dbReference>
<keyword evidence="2" id="KW-1185">Reference proteome</keyword>
<dbReference type="EMBL" id="CM043792">
    <property type="protein sequence ID" value="KAI4821981.1"/>
    <property type="molecule type" value="Genomic_DNA"/>
</dbReference>
<evidence type="ECO:0000313" key="2">
    <source>
        <dbReference type="Proteomes" id="UP001057452"/>
    </source>
</evidence>
<name>A0ACB9X756_CHAAC</name>
<evidence type="ECO:0000313" key="1">
    <source>
        <dbReference type="EMBL" id="KAI4821981.1"/>
    </source>
</evidence>
<gene>
    <name evidence="1" type="ORF">KUCAC02_007551</name>
</gene>
<accession>A0ACB9X756</accession>
<comment type="caution">
    <text evidence="1">The sequence shown here is derived from an EMBL/GenBank/DDBJ whole genome shotgun (WGS) entry which is preliminary data.</text>
</comment>
<organism evidence="1 2">
    <name type="scientific">Chaenocephalus aceratus</name>
    <name type="common">Blackfin icefish</name>
    <name type="synonym">Chaenichthys aceratus</name>
    <dbReference type="NCBI Taxonomy" id="36190"/>
    <lineage>
        <taxon>Eukaryota</taxon>
        <taxon>Metazoa</taxon>
        <taxon>Chordata</taxon>
        <taxon>Craniata</taxon>
        <taxon>Vertebrata</taxon>
        <taxon>Euteleostomi</taxon>
        <taxon>Actinopterygii</taxon>
        <taxon>Neopterygii</taxon>
        <taxon>Teleostei</taxon>
        <taxon>Neoteleostei</taxon>
        <taxon>Acanthomorphata</taxon>
        <taxon>Eupercaria</taxon>
        <taxon>Perciformes</taxon>
        <taxon>Notothenioidei</taxon>
        <taxon>Channichthyidae</taxon>
        <taxon>Chaenocephalus</taxon>
    </lineage>
</organism>
<sequence>MYSIAPQPPACDSAETAQQIRQCENPGVRAFRVSAISPRGFRPCGLDRPRDSRVLLLRAEAAILCGLDNRLHALKMIVKVQYRNQKKYIKIPEACFDIFITEVKERFSIHVDSILSVEDETGTEVDDYAFPDLLTTSGICFVIKDELNDGTDTISVTSKSSSEIDFYSGTLKRFRKEEEALQGPQAKDLIKQVLLTKPGGSDVLKEYEEKGTISPATRDGEHSSCRHGAERIPQRLTKEKYALGIVTLFPSLQDPHGKTGYILQDFSLLFGSETPSKLLEKWPTSFKAKVIQQAEMLTSTPLLKRLLLSAKNQRADEPSLESPEWDSDMASILLLLHLLSPQPAGRKKTQKISVAQAIDHLVVFHKSCRSLDEHLQSHMDTSQPYLLASGTSKEARECISMHVGQAGVQMGNACWELYCLEHGIQPDGQMPSDKTIGGGDDSFNTFFSETGAGKHVPRAVFVDLEPTVIDEVRTGTYRQLFHPEQLITGKEDAANNYARGHYTVGKEIIDLVLDRTRKLADQCTGLQGFLIFHSFGGGTGSGFTSLLMERLSVDYGKKSKLEFAVYPAPQVSTAVVEPYNSILTTHTTLEHSDCAFMVDNEAIYDICRRNLDIERPTYTNLNRLIGQIVSSITASLRFDGALNVDLTEFQTNLVPYPRIHFPLATYAPVISAEKAYHEQLSVADITNACFEPANQLVKCDPRHGKYMACCLLYRGDVVPKDVNSAIATIKTKRTIQFVDWCPTGFKVGINYQPPTVVPGGDLAKVQRAVCMLSNTTAIAEAWARLDHKFDLMYAKRAFVHWYVGEGMEEGEFSEAREDMAALEKDYEEVGTDTVGDEGEEGEEY</sequence>